<gene>
    <name evidence="2" type="ORF">GBO79_05485</name>
    <name evidence="3" type="ORF">ITQ90_06400</name>
    <name evidence="4" type="ORF">ITQ97_06750</name>
    <name evidence="5" type="ORF">PWB86_03050</name>
</gene>
<dbReference type="Proteomes" id="UP000743107">
    <property type="component" value="Unassembled WGS sequence"/>
</dbReference>
<evidence type="ECO:0000313" key="3">
    <source>
        <dbReference type="EMBL" id="MBF7115117.1"/>
    </source>
</evidence>
<dbReference type="Proteomes" id="UP001194632">
    <property type="component" value="Unassembled WGS sequence"/>
</dbReference>
<evidence type="ECO:0000313" key="5">
    <source>
        <dbReference type="EMBL" id="WEA57858.1"/>
    </source>
</evidence>
<evidence type="ECO:0000313" key="4">
    <source>
        <dbReference type="EMBL" id="MBF7127504.1"/>
    </source>
</evidence>
<dbReference type="RefSeq" id="WP_002832725.1">
    <property type="nucleotide sequence ID" value="NZ_BJZY01000004.1"/>
</dbReference>
<reference evidence="4" key="4">
    <citation type="submission" date="2020-11" db="EMBL/GenBank/DDBJ databases">
        <title>Antibiotic susceptibility profiles of Pediococcus pentosaceus from various origins and their implications for the safety assessment of strains with food-technology applications.</title>
        <authorList>
            <person name="Shani N."/>
            <person name="Oberhaensli S."/>
            <person name="Arias E."/>
        </authorList>
    </citation>
    <scope>NUCLEOTIDE SEQUENCE</scope>
    <source>
        <strain evidence="4">FAM 19164</strain>
        <strain evidence="3">FAM 24207</strain>
    </source>
</reference>
<feature type="transmembrane region" description="Helical" evidence="1">
    <location>
        <begin position="44"/>
        <end position="67"/>
    </location>
</feature>
<dbReference type="EMBL" id="CP118739">
    <property type="protein sequence ID" value="WEA57858.1"/>
    <property type="molecule type" value="Genomic_DNA"/>
</dbReference>
<dbReference type="EMBL" id="WENB01000003">
    <property type="protein sequence ID" value="KAF0413406.1"/>
    <property type="molecule type" value="Genomic_DNA"/>
</dbReference>
<name>A0A0Q1DQA7_PEDPE</name>
<reference evidence="6" key="3">
    <citation type="submission" date="2020-03" db="EMBL/GenBank/DDBJ databases">
        <title>SpeciesPrimer: A bioinformatics pipeline dedicated to the design of qPCR primers for the quantification of bacterial species.</title>
        <authorList>
            <person name="Dreier M."/>
            <person name="Berthoud H."/>
            <person name="Shani N."/>
            <person name="Wechsler D."/>
            <person name="Junier P."/>
        </authorList>
    </citation>
    <scope>NUCLEOTIDE SEQUENCE [LARGE SCALE GENOMIC DNA]</scope>
    <source>
        <strain evidence="6">FAM13073</strain>
    </source>
</reference>
<evidence type="ECO:0000313" key="7">
    <source>
        <dbReference type="Proteomes" id="UP000743107"/>
    </source>
</evidence>
<dbReference type="EMBL" id="JADOFV010000003">
    <property type="protein sequence ID" value="MBF7127504.1"/>
    <property type="molecule type" value="Genomic_DNA"/>
</dbReference>
<reference evidence="5 8" key="5">
    <citation type="submission" date="2023-02" db="EMBL/GenBank/DDBJ databases">
        <title>Comparative genomics and fermentation flavor characterization of five lactic acid bacteria reveal flavor biosynthesis metabolic pathways in fermented muskmelon puree.</title>
        <authorList>
            <person name="Yuan L."/>
            <person name="Li M."/>
            <person name="Xu X."/>
            <person name="Lao F."/>
            <person name="Wu J."/>
        </authorList>
    </citation>
    <scope>NUCLEOTIDE SEQUENCE [LARGE SCALE GENOMIC DNA]</scope>
    <source>
        <strain evidence="5 8">Ca-4</strain>
    </source>
</reference>
<evidence type="ECO:0000313" key="6">
    <source>
        <dbReference type="Proteomes" id="UP000472573"/>
    </source>
</evidence>
<keyword evidence="1" id="KW-0472">Membrane</keyword>
<feature type="transmembrane region" description="Helical" evidence="1">
    <location>
        <begin position="12"/>
        <end position="32"/>
    </location>
</feature>
<keyword evidence="1" id="KW-1133">Transmembrane helix</keyword>
<accession>A0A0Q1DQA7</accession>
<dbReference type="OMA" id="IYEVIYM"/>
<reference evidence="2" key="2">
    <citation type="submission" date="2019-12" db="EMBL/GenBank/DDBJ databases">
        <title>SpeciesPrimer: A bioinformatics pipeline dedicated to the design of qPCR primers for the quantification of bacterial species.</title>
        <authorList>
            <person name="Dreier M."/>
            <person name="Berthoud H."/>
            <person name="Shani N."/>
            <person name="Wechsler D."/>
            <person name="Junier P."/>
        </authorList>
    </citation>
    <scope>NUCLEOTIDE SEQUENCE</scope>
    <source>
        <strain evidence="2">FAM13073</strain>
    </source>
</reference>
<evidence type="ECO:0000256" key="1">
    <source>
        <dbReference type="SAM" id="Phobius"/>
    </source>
</evidence>
<organism evidence="4 7">
    <name type="scientific">Pediococcus pentosaceus</name>
    <dbReference type="NCBI Taxonomy" id="1255"/>
    <lineage>
        <taxon>Bacteria</taxon>
        <taxon>Bacillati</taxon>
        <taxon>Bacillota</taxon>
        <taxon>Bacilli</taxon>
        <taxon>Lactobacillales</taxon>
        <taxon>Lactobacillaceae</taxon>
        <taxon>Pediococcus</taxon>
    </lineage>
</organism>
<evidence type="ECO:0000313" key="2">
    <source>
        <dbReference type="EMBL" id="KAF0413406.1"/>
    </source>
</evidence>
<proteinExistence type="predicted"/>
<dbReference type="AlphaFoldDB" id="A0A0Q1DQA7"/>
<sequence>MTTENKILSSLSYLSIFFMPILFPIVVFALTSNSNHPEAHRNSITAFWLHLLPTILVPVAFFLGLLATGQSFSTANLSGSSLVLFGIVGLIGLLILGMFIYNLYRGVKVWVD</sequence>
<keyword evidence="6" id="KW-1185">Reference proteome</keyword>
<feature type="transmembrane region" description="Helical" evidence="1">
    <location>
        <begin position="82"/>
        <end position="104"/>
    </location>
</feature>
<protein>
    <recommendedName>
        <fullName evidence="9">DUF4870 domain-containing protein</fullName>
    </recommendedName>
</protein>
<dbReference type="EMBL" id="JADOFP010000004">
    <property type="protein sequence ID" value="MBF7115117.1"/>
    <property type="molecule type" value="Genomic_DNA"/>
</dbReference>
<dbReference type="Proteomes" id="UP001214131">
    <property type="component" value="Chromosome"/>
</dbReference>
<evidence type="ECO:0000313" key="8">
    <source>
        <dbReference type="Proteomes" id="UP001214131"/>
    </source>
</evidence>
<dbReference type="Proteomes" id="UP000472573">
    <property type="component" value="Unassembled WGS sequence"/>
</dbReference>
<evidence type="ECO:0008006" key="9">
    <source>
        <dbReference type="Google" id="ProtNLM"/>
    </source>
</evidence>
<reference evidence="2" key="1">
    <citation type="submission" date="2019-10" db="EMBL/GenBank/DDBJ databases">
        <authorList>
            <person name="Irmler S."/>
            <person name="Berthoud H."/>
            <person name="Roetschi A."/>
            <person name="Arias E."/>
            <person name="Shani N."/>
            <person name="Wuethrich D."/>
            <person name="Bruggmann R."/>
        </authorList>
    </citation>
    <scope>NUCLEOTIDE SEQUENCE</scope>
    <source>
        <strain evidence="2">FAM13073</strain>
    </source>
</reference>
<keyword evidence="1" id="KW-0812">Transmembrane</keyword>
<dbReference type="GeneID" id="33061976"/>